<feature type="binding site" evidence="23">
    <location>
        <position position="152"/>
    </location>
    <ligand>
        <name>substrate</name>
    </ligand>
</feature>
<evidence type="ECO:0000256" key="22">
    <source>
        <dbReference type="ARBA" id="ARBA00093257"/>
    </source>
</evidence>
<evidence type="ECO:0000256" key="4">
    <source>
        <dbReference type="ARBA" id="ARBA00011011"/>
    </source>
</evidence>
<keyword evidence="17 24" id="KW-0464">Manganese</keyword>
<dbReference type="PANTHER" id="PTHR12871">
    <property type="entry name" value="BETA-1,2-N-ACETYLGLUCOSAMINYLTRANSFERASE II"/>
    <property type="match status" value="1"/>
</dbReference>
<evidence type="ECO:0000256" key="10">
    <source>
        <dbReference type="ARBA" id="ARBA00022723"/>
    </source>
</evidence>
<keyword evidence="8" id="KW-0808">Transferase</keyword>
<dbReference type="PANTHER" id="PTHR12871:SF0">
    <property type="entry name" value="ALPHA-1,6-MANNOSYL-GLYCOPROTEIN 2-BETA-N-ACETYLGLUCOSAMINYLTRANSFERASE"/>
    <property type="match status" value="1"/>
</dbReference>
<evidence type="ECO:0000256" key="14">
    <source>
        <dbReference type="ARBA" id="ARBA00023136"/>
    </source>
</evidence>
<evidence type="ECO:0000256" key="7">
    <source>
        <dbReference type="ARBA" id="ARBA00022676"/>
    </source>
</evidence>
<dbReference type="Proteomes" id="UP000822476">
    <property type="component" value="Unassembled WGS sequence"/>
</dbReference>
<evidence type="ECO:0000256" key="6">
    <source>
        <dbReference type="ARBA" id="ARBA00014817"/>
    </source>
</evidence>
<reference evidence="27" key="1">
    <citation type="submission" date="2019-07" db="EMBL/GenBank/DDBJ databases">
        <title>Annotation for the trematode Paragonimus miyazaki's.</title>
        <authorList>
            <person name="Choi Y.-J."/>
        </authorList>
    </citation>
    <scope>NUCLEOTIDE SEQUENCE</scope>
    <source>
        <strain evidence="27">Japan</strain>
    </source>
</reference>
<dbReference type="GO" id="GO:0000139">
    <property type="term" value="C:Golgi membrane"/>
    <property type="evidence" value="ECO:0007669"/>
    <property type="project" value="UniProtKB-SubCell"/>
</dbReference>
<keyword evidence="10 24" id="KW-0479">Metal-binding</keyword>
<evidence type="ECO:0000256" key="2">
    <source>
        <dbReference type="ARBA" id="ARBA00004323"/>
    </source>
</evidence>
<dbReference type="Gene3D" id="3.90.550.10">
    <property type="entry name" value="Spore Coat Polysaccharide Biosynthesis Protein SpsA, Chain A"/>
    <property type="match status" value="1"/>
</dbReference>
<evidence type="ECO:0000256" key="3">
    <source>
        <dbReference type="ARBA" id="ARBA00004922"/>
    </source>
</evidence>
<dbReference type="GO" id="GO:0009312">
    <property type="term" value="P:oligosaccharide biosynthetic process"/>
    <property type="evidence" value="ECO:0007669"/>
    <property type="project" value="InterPro"/>
</dbReference>
<evidence type="ECO:0000256" key="17">
    <source>
        <dbReference type="ARBA" id="ARBA00023211"/>
    </source>
</evidence>
<keyword evidence="14 26" id="KW-0472">Membrane</keyword>
<proteinExistence type="inferred from homology"/>
<evidence type="ECO:0000256" key="26">
    <source>
        <dbReference type="SAM" id="Phobius"/>
    </source>
</evidence>
<dbReference type="GO" id="GO:0046872">
    <property type="term" value="F:metal ion binding"/>
    <property type="evidence" value="ECO:0007669"/>
    <property type="project" value="UniProtKB-KW"/>
</dbReference>
<comment type="cofactor">
    <cofactor evidence="1 24">
        <name>Mn(2+)</name>
        <dbReference type="ChEBI" id="CHEBI:29035"/>
    </cofactor>
</comment>
<keyword evidence="12 26" id="KW-1133">Transmembrane helix</keyword>
<dbReference type="EMBL" id="JTDE01002372">
    <property type="protein sequence ID" value="KAF7257457.1"/>
    <property type="molecule type" value="Genomic_DNA"/>
</dbReference>
<sequence>MRKPRRVATYLLVIGCLFCLLNFTVRFLREVPNIRPAYSGSIVWQWSRLDEQIHQSQTEQNSTRVALVNVSLNVVSDAKFRRFIHRINSVQLVRNEDQFGKLPSPSDPNLSTAPDSAFVIQIHSRLENLRLLIESLKRVKYIESSLLVFSTDFVSDDLIDLIESVRFARTIQIYYPHSNQAFPDTFPGSSSGDCTGKLSREMAERLGCSNAKWMDKYSQYRDPSIVQAKHHWLWKIRFVFEHLVALSHYDRNVIFLEEDYYVVEDILHVLRLVERQLNVSEPSGIVSFGSYAAQQTYTSNEVNTEYWVSSRDNMGMGISRAMWRNLSTCLKLFCQFDDYNWDWSLYEVSTHCIPNHLKVLQFPSATRVYHLGTCNGLHHLNVNCSVQEQALILTQRLSGPVAGRLYPPVLNIKPMSTKRMLKFRANGGWADPRDHALCQSMANASWNSSLLLWAPQLTAHSPIY</sequence>
<gene>
    <name evidence="27" type="ORF">EG68_04874</name>
</gene>
<protein>
    <recommendedName>
        <fullName evidence="6">Alpha-1,6-mannosyl-glycoprotein 2-beta-N-acetylglucosaminyltransferase</fullName>
        <ecNumber evidence="5">2.4.1.143</ecNumber>
    </recommendedName>
    <alternativeName>
        <fullName evidence="21">Beta-1,2-N-acetylglucosaminyltransferase II</fullName>
    </alternativeName>
    <alternativeName>
        <fullName evidence="20">GlcNAc-T II</fullName>
    </alternativeName>
    <alternativeName>
        <fullName evidence="19">Mannoside acetylglucosaminyltransferase 2</fullName>
    </alternativeName>
    <alternativeName>
        <fullName evidence="18">N-glycosyl-oligosaccharide-glycoprotein N-acetylglucosaminyltransferase II</fullName>
    </alternativeName>
</protein>
<evidence type="ECO:0000256" key="8">
    <source>
        <dbReference type="ARBA" id="ARBA00022679"/>
    </source>
</evidence>
<keyword evidence="11" id="KW-0735">Signal-anchor</keyword>
<dbReference type="InterPro" id="IPR029044">
    <property type="entry name" value="Nucleotide-diphossugar_trans"/>
</dbReference>
<keyword evidence="7" id="KW-0328">Glycosyltransferase</keyword>
<feature type="disulfide bond" evidence="25">
    <location>
        <begin position="329"/>
        <end position="352"/>
    </location>
</feature>
<evidence type="ECO:0000256" key="25">
    <source>
        <dbReference type="PIRSR" id="PIRSR607754-3"/>
    </source>
</evidence>
<dbReference type="GO" id="GO:0008455">
    <property type="term" value="F:alpha-1,6-mannosylglycoprotein 2-beta-N-acetylglucosaminyltransferase activity"/>
    <property type="evidence" value="ECO:0007669"/>
    <property type="project" value="UniProtKB-EC"/>
</dbReference>
<evidence type="ECO:0000256" key="24">
    <source>
        <dbReference type="PIRSR" id="PIRSR607754-2"/>
    </source>
</evidence>
<evidence type="ECO:0000313" key="28">
    <source>
        <dbReference type="Proteomes" id="UP000822476"/>
    </source>
</evidence>
<dbReference type="InterPro" id="IPR007754">
    <property type="entry name" value="GlcNAc_II"/>
</dbReference>
<evidence type="ECO:0000256" key="21">
    <source>
        <dbReference type="ARBA" id="ARBA00032915"/>
    </source>
</evidence>
<dbReference type="AlphaFoldDB" id="A0A8S9Z2T8"/>
<feature type="disulfide bond" evidence="25">
    <location>
        <begin position="334"/>
        <end position="438"/>
    </location>
</feature>
<feature type="binding site" evidence="23">
    <location>
        <begin position="227"/>
        <end position="231"/>
    </location>
    <ligand>
        <name>substrate</name>
    </ligand>
</feature>
<keyword evidence="13" id="KW-0333">Golgi apparatus</keyword>
<evidence type="ECO:0000256" key="13">
    <source>
        <dbReference type="ARBA" id="ARBA00023034"/>
    </source>
</evidence>
<dbReference type="OrthoDB" id="6019616at2759"/>
<dbReference type="Pfam" id="PF05060">
    <property type="entry name" value="MGAT2"/>
    <property type="match status" value="1"/>
</dbReference>
<comment type="pathway">
    <text evidence="3">Protein modification; protein glycosylation.</text>
</comment>
<evidence type="ECO:0000256" key="15">
    <source>
        <dbReference type="ARBA" id="ARBA00023157"/>
    </source>
</evidence>
<comment type="caution">
    <text evidence="27">The sequence shown here is derived from an EMBL/GenBank/DDBJ whole genome shotgun (WGS) entry which is preliminary data.</text>
</comment>
<feature type="binding site" evidence="23">
    <location>
        <begin position="121"/>
        <end position="125"/>
    </location>
    <ligand>
        <name>substrate</name>
    </ligand>
</feature>
<keyword evidence="9 26" id="KW-0812">Transmembrane</keyword>
<feature type="transmembrane region" description="Helical" evidence="26">
    <location>
        <begin position="7"/>
        <end position="28"/>
    </location>
</feature>
<evidence type="ECO:0000256" key="5">
    <source>
        <dbReference type="ARBA" id="ARBA00012613"/>
    </source>
</evidence>
<name>A0A8S9Z2T8_9TREM</name>
<evidence type="ECO:0000256" key="12">
    <source>
        <dbReference type="ARBA" id="ARBA00022989"/>
    </source>
</evidence>
<organism evidence="27 28">
    <name type="scientific">Paragonimus skrjabini miyazakii</name>
    <dbReference type="NCBI Taxonomy" id="59628"/>
    <lineage>
        <taxon>Eukaryota</taxon>
        <taxon>Metazoa</taxon>
        <taxon>Spiralia</taxon>
        <taxon>Lophotrochozoa</taxon>
        <taxon>Platyhelminthes</taxon>
        <taxon>Trematoda</taxon>
        <taxon>Digenea</taxon>
        <taxon>Plagiorchiida</taxon>
        <taxon>Troglotremata</taxon>
        <taxon>Troglotrematidae</taxon>
        <taxon>Paragonimus</taxon>
    </lineage>
</organism>
<evidence type="ECO:0000256" key="9">
    <source>
        <dbReference type="ARBA" id="ARBA00022692"/>
    </source>
</evidence>
<dbReference type="GO" id="GO:0006487">
    <property type="term" value="P:protein N-linked glycosylation"/>
    <property type="evidence" value="ECO:0007669"/>
    <property type="project" value="TreeGrafter"/>
</dbReference>
<comment type="catalytic activity">
    <reaction evidence="22">
        <text>an N(4)-{beta-D-GlcNAc-(1-&gt;2)-alpha-D-Man-(1-&gt;3)-[alpha-D-Man-(1-&gt;6)]-beta-D-Man-(1-&gt;4)-beta-D-GlcNAc-(1-&gt;4)-beta-D-GlcNAc}-L-asparaginyl-[protein] + UDP-N-acetyl-alpha-D-glucosamine = N(4)-{beta-D-GlcNAc-(1-&gt;2)-alpha-D-Man-(1-&gt;3)-[beta-D-GlcNAc-(1-&gt;2)-alpha-D-Man-(1-&gt;6)]-beta-D-Man-(1-&gt;4)-beta-D-GlcNAc-(1-&gt;4)-beta-D-GlcNAc}-L-asparaginyl-[protein] + UDP + H(+)</text>
        <dbReference type="Rhea" id="RHEA:12941"/>
        <dbReference type="Rhea" id="RHEA-COMP:13526"/>
        <dbReference type="Rhea" id="RHEA-COMP:14369"/>
        <dbReference type="ChEBI" id="CHEBI:15378"/>
        <dbReference type="ChEBI" id="CHEBI:57705"/>
        <dbReference type="ChEBI" id="CHEBI:58223"/>
        <dbReference type="ChEBI" id="CHEBI:60615"/>
        <dbReference type="ChEBI" id="CHEBI:60651"/>
        <dbReference type="EC" id="2.4.1.143"/>
    </reaction>
</comment>
<evidence type="ECO:0000256" key="23">
    <source>
        <dbReference type="PIRSR" id="PIRSR607754-1"/>
    </source>
</evidence>
<keyword evidence="28" id="KW-1185">Reference proteome</keyword>
<evidence type="ECO:0000256" key="11">
    <source>
        <dbReference type="ARBA" id="ARBA00022968"/>
    </source>
</evidence>
<feature type="binding site" evidence="24">
    <location>
        <position position="259"/>
    </location>
    <ligand>
        <name>Mn(2+)</name>
        <dbReference type="ChEBI" id="CHEBI:29035"/>
    </ligand>
</feature>
<evidence type="ECO:0000256" key="19">
    <source>
        <dbReference type="ARBA" id="ARBA00031203"/>
    </source>
</evidence>
<keyword evidence="15 25" id="KW-1015">Disulfide bond</keyword>
<evidence type="ECO:0000256" key="20">
    <source>
        <dbReference type="ARBA" id="ARBA00032552"/>
    </source>
</evidence>
<keyword evidence="16" id="KW-0325">Glycoprotein</keyword>
<evidence type="ECO:0000256" key="1">
    <source>
        <dbReference type="ARBA" id="ARBA00001936"/>
    </source>
</evidence>
<feature type="disulfide bond" evidence="25">
    <location>
        <begin position="194"/>
        <end position="208"/>
    </location>
</feature>
<evidence type="ECO:0000256" key="16">
    <source>
        <dbReference type="ARBA" id="ARBA00023180"/>
    </source>
</evidence>
<dbReference type="EC" id="2.4.1.143" evidence="5"/>
<evidence type="ECO:0000256" key="18">
    <source>
        <dbReference type="ARBA" id="ARBA00029663"/>
    </source>
</evidence>
<feature type="binding site" evidence="24">
    <location>
        <position position="370"/>
    </location>
    <ligand>
        <name>Mn(2+)</name>
        <dbReference type="ChEBI" id="CHEBI:29035"/>
    </ligand>
</feature>
<comment type="similarity">
    <text evidence="4">Belongs to the glycosyltransferase 16 (GT16) protein family.</text>
</comment>
<comment type="subcellular location">
    <subcellularLocation>
        <location evidence="2">Golgi apparatus membrane</location>
        <topology evidence="2">Single-pass type II membrane protein</topology>
    </subcellularLocation>
</comment>
<evidence type="ECO:0000313" key="27">
    <source>
        <dbReference type="EMBL" id="KAF7257457.1"/>
    </source>
</evidence>
<dbReference type="GO" id="GO:0005795">
    <property type="term" value="C:Golgi stack"/>
    <property type="evidence" value="ECO:0007669"/>
    <property type="project" value="InterPro"/>
</dbReference>
<accession>A0A8S9Z2T8</accession>